<dbReference type="GO" id="GO:0000272">
    <property type="term" value="P:polysaccharide catabolic process"/>
    <property type="evidence" value="ECO:0007669"/>
    <property type="project" value="UniProtKB-KW"/>
</dbReference>
<proteinExistence type="inferred from homology"/>
<evidence type="ECO:0000256" key="6">
    <source>
        <dbReference type="ARBA" id="ARBA00023157"/>
    </source>
</evidence>
<comment type="similarity">
    <text evidence="2 15">Belongs to the glycosyl hydrolase 28 family.</text>
</comment>
<reference evidence="17 18" key="1">
    <citation type="submission" date="2016-07" db="EMBL/GenBank/DDBJ databases">
        <title>Pervasive Adenine N6-methylation of Active Genes in Fungi.</title>
        <authorList>
            <consortium name="DOE Joint Genome Institute"/>
            <person name="Mondo S.J."/>
            <person name="Dannebaum R.O."/>
            <person name="Kuo R.C."/>
            <person name="Labutti K."/>
            <person name="Haridas S."/>
            <person name="Kuo A."/>
            <person name="Salamov A."/>
            <person name="Ahrendt S.R."/>
            <person name="Lipzen A."/>
            <person name="Sullivan W."/>
            <person name="Andreopoulos W.B."/>
            <person name="Clum A."/>
            <person name="Lindquist E."/>
            <person name="Daum C."/>
            <person name="Ramamoorthy G.K."/>
            <person name="Gryganskyi A."/>
            <person name="Culley D."/>
            <person name="Magnuson J.K."/>
            <person name="James T.Y."/>
            <person name="O'Malley M.A."/>
            <person name="Stajich J.E."/>
            <person name="Spatafora J.W."/>
            <person name="Visel A."/>
            <person name="Grigoriev I.V."/>
        </authorList>
    </citation>
    <scope>NUCLEOTIDE SEQUENCE [LARGE SCALE GENOMIC DNA]</scope>
    <source>
        <strain evidence="17 18">68-887.2</strain>
    </source>
</reference>
<keyword evidence="6" id="KW-1015">Disulfide bond</keyword>
<evidence type="ECO:0000256" key="3">
    <source>
        <dbReference type="ARBA" id="ARBA00022525"/>
    </source>
</evidence>
<keyword evidence="4 16" id="KW-0732">Signal</keyword>
<dbReference type="SUPFAM" id="SSF51126">
    <property type="entry name" value="Pectin lyase-like"/>
    <property type="match status" value="1"/>
</dbReference>
<evidence type="ECO:0000256" key="13">
    <source>
        <dbReference type="ARBA" id="ARBA00038933"/>
    </source>
</evidence>
<dbReference type="STRING" id="71784.A0A1Y2APH8"/>
<keyword evidence="8" id="KW-0119">Carbohydrate metabolism</keyword>
<evidence type="ECO:0000256" key="8">
    <source>
        <dbReference type="ARBA" id="ARBA00023277"/>
    </source>
</evidence>
<dbReference type="AlphaFoldDB" id="A0A1Y2APH8"/>
<accession>A0A1Y2APH8</accession>
<feature type="signal peptide" evidence="16">
    <location>
        <begin position="1"/>
        <end position="18"/>
    </location>
</feature>
<evidence type="ECO:0000256" key="11">
    <source>
        <dbReference type="ARBA" id="ARBA00023326"/>
    </source>
</evidence>
<sequence length="471" mass="51262">MKAPALLAAALCFPVAWAAALDLGLVILQNQADSALGTLDSHLLHVDPDYNDTLRSSSLRKLCTLYARGSDKDDSDNLLAAVAQCGNGGIIRLPDSKYTIGKPMDITLHHSVLDIHGWLTWTPDIDYWVQNNIPLDFQNLGLAWVIRGHDFVLDGNNAGGIDGNGQVWYTWAAGVSNKPGRPMSMAIVGAKNVVVQNWSIIQPQFWASIVVDSENVLFHNYYVNATTNGSGTVQNTDGSNTYRSSNVTYENMVYQGGDDCIALKPNSSDIVMRNISCHGGMGIAFGSVGQYAGRTDFIENVLIEDVYVGPSTQWPVTTGFYFKSWVGHAIGVPPNGGGGGNGWTKNITVRNFEVDRVRYPIFIQTGLTYLEDERGKHQGSDLFSFSDIHVSNITGTCRGNRLAYLNCAKTSPCSNWTFADFDVQPGKTDHPELAFTCNNFVLGGDDGLNQCHPSNSLLELGPHGDIQYGLQ</sequence>
<gene>
    <name evidence="17" type="ORF">BCR39DRAFT_600513</name>
</gene>
<keyword evidence="9 15" id="KW-0326">Glycosidase</keyword>
<evidence type="ECO:0000313" key="18">
    <source>
        <dbReference type="Proteomes" id="UP000193986"/>
    </source>
</evidence>
<evidence type="ECO:0000256" key="5">
    <source>
        <dbReference type="ARBA" id="ARBA00022801"/>
    </source>
</evidence>
<dbReference type="Gene3D" id="2.160.20.10">
    <property type="entry name" value="Single-stranded right-handed beta-helix, Pectin lyase-like"/>
    <property type="match status" value="1"/>
</dbReference>
<evidence type="ECO:0000256" key="4">
    <source>
        <dbReference type="ARBA" id="ARBA00022729"/>
    </source>
</evidence>
<keyword evidence="11" id="KW-0624">Polysaccharide degradation</keyword>
<keyword evidence="5 15" id="KW-0378">Hydrolase</keyword>
<dbReference type="InParanoid" id="A0A1Y2APH8"/>
<evidence type="ECO:0000256" key="15">
    <source>
        <dbReference type="RuleBase" id="RU361169"/>
    </source>
</evidence>
<name>A0A1Y2APH8_9TREE</name>
<dbReference type="InterPro" id="IPR011050">
    <property type="entry name" value="Pectin_lyase_fold/virulence"/>
</dbReference>
<evidence type="ECO:0000256" key="16">
    <source>
        <dbReference type="SAM" id="SignalP"/>
    </source>
</evidence>
<comment type="caution">
    <text evidence="17">The sequence shown here is derived from an EMBL/GenBank/DDBJ whole genome shotgun (WGS) entry which is preliminary data.</text>
</comment>
<comment type="subcellular location">
    <subcellularLocation>
        <location evidence="1">Secreted</location>
    </subcellularLocation>
</comment>
<comment type="function">
    <text evidence="12">Specific in hydrolyzing the terminal glycosidic bond of polygalacturonic acid and oligogalacturonates.</text>
</comment>
<evidence type="ECO:0000256" key="9">
    <source>
        <dbReference type="ARBA" id="ARBA00023295"/>
    </source>
</evidence>
<dbReference type="InterPro" id="IPR000743">
    <property type="entry name" value="Glyco_hydro_28"/>
</dbReference>
<keyword evidence="7" id="KW-0325">Glycoprotein</keyword>
<organism evidence="17 18">
    <name type="scientific">Naematelia encephala</name>
    <dbReference type="NCBI Taxonomy" id="71784"/>
    <lineage>
        <taxon>Eukaryota</taxon>
        <taxon>Fungi</taxon>
        <taxon>Dikarya</taxon>
        <taxon>Basidiomycota</taxon>
        <taxon>Agaricomycotina</taxon>
        <taxon>Tremellomycetes</taxon>
        <taxon>Tremellales</taxon>
        <taxon>Naemateliaceae</taxon>
        <taxon>Naematelia</taxon>
    </lineage>
</organism>
<keyword evidence="3" id="KW-0964">Secreted</keyword>
<dbReference type="GO" id="GO:0071555">
    <property type="term" value="P:cell wall organization"/>
    <property type="evidence" value="ECO:0007669"/>
    <property type="project" value="UniProtKB-KW"/>
</dbReference>
<dbReference type="EC" id="3.2.1.67" evidence="13"/>
<dbReference type="GO" id="GO:0005576">
    <property type="term" value="C:extracellular region"/>
    <property type="evidence" value="ECO:0007669"/>
    <property type="project" value="UniProtKB-SubCell"/>
</dbReference>
<dbReference type="OrthoDB" id="187139at2759"/>
<dbReference type="EMBL" id="MCFC01000067">
    <property type="protein sequence ID" value="ORY24488.1"/>
    <property type="molecule type" value="Genomic_DNA"/>
</dbReference>
<evidence type="ECO:0000256" key="12">
    <source>
        <dbReference type="ARBA" id="ARBA00037312"/>
    </source>
</evidence>
<dbReference type="Pfam" id="PF00295">
    <property type="entry name" value="Glyco_hydro_28"/>
    <property type="match status" value="1"/>
</dbReference>
<feature type="chain" id="PRO_5012305148" description="galacturonan 1,4-alpha-galacturonidase" evidence="16">
    <location>
        <begin position="19"/>
        <end position="471"/>
    </location>
</feature>
<evidence type="ECO:0000256" key="14">
    <source>
        <dbReference type="ARBA" id="ARBA00048766"/>
    </source>
</evidence>
<evidence type="ECO:0000313" key="17">
    <source>
        <dbReference type="EMBL" id="ORY24488.1"/>
    </source>
</evidence>
<dbReference type="Proteomes" id="UP000193986">
    <property type="component" value="Unassembled WGS sequence"/>
</dbReference>
<comment type="catalytic activity">
    <reaction evidence="14">
        <text>[(1-&gt;4)-alpha-D-galacturonosyl](n) + H2O = alpha-D-galacturonate + [(1-&gt;4)-alpha-D-galacturonosyl](n-1)</text>
        <dbReference type="Rhea" id="RHEA:14117"/>
        <dbReference type="Rhea" id="RHEA-COMP:14570"/>
        <dbReference type="Rhea" id="RHEA-COMP:14572"/>
        <dbReference type="ChEBI" id="CHEBI:15377"/>
        <dbReference type="ChEBI" id="CHEBI:58658"/>
        <dbReference type="ChEBI" id="CHEBI:140523"/>
        <dbReference type="EC" id="3.2.1.67"/>
    </reaction>
</comment>
<evidence type="ECO:0000256" key="1">
    <source>
        <dbReference type="ARBA" id="ARBA00004613"/>
    </source>
</evidence>
<dbReference type="GO" id="GO:0004650">
    <property type="term" value="F:polygalacturonase activity"/>
    <property type="evidence" value="ECO:0007669"/>
    <property type="project" value="InterPro"/>
</dbReference>
<keyword evidence="10" id="KW-0961">Cell wall biogenesis/degradation</keyword>
<protein>
    <recommendedName>
        <fullName evidence="13">galacturonan 1,4-alpha-galacturonidase</fullName>
        <ecNumber evidence="13">3.2.1.67</ecNumber>
    </recommendedName>
</protein>
<dbReference type="PANTHER" id="PTHR31736">
    <property type="match status" value="1"/>
</dbReference>
<dbReference type="GO" id="GO:0047911">
    <property type="term" value="F:galacturan 1,4-alpha-galacturonidase activity"/>
    <property type="evidence" value="ECO:0007669"/>
    <property type="project" value="UniProtKB-EC"/>
</dbReference>
<evidence type="ECO:0000256" key="10">
    <source>
        <dbReference type="ARBA" id="ARBA00023316"/>
    </source>
</evidence>
<evidence type="ECO:0000256" key="7">
    <source>
        <dbReference type="ARBA" id="ARBA00023180"/>
    </source>
</evidence>
<dbReference type="PANTHER" id="PTHR31736:SF12">
    <property type="entry name" value="EXO-POLYGALACTURONASE, PUTATIVE-RELATED"/>
    <property type="match status" value="1"/>
</dbReference>
<evidence type="ECO:0000256" key="2">
    <source>
        <dbReference type="ARBA" id="ARBA00008834"/>
    </source>
</evidence>
<dbReference type="InterPro" id="IPR012334">
    <property type="entry name" value="Pectin_lyas_fold"/>
</dbReference>
<keyword evidence="18" id="KW-1185">Reference proteome</keyword>